<evidence type="ECO:0000313" key="3">
    <source>
        <dbReference type="Proteomes" id="UP000031186"/>
    </source>
</evidence>
<dbReference type="EMBL" id="AZNF01000038">
    <property type="protein sequence ID" value="KID59177.1"/>
    <property type="molecule type" value="Genomic_DNA"/>
</dbReference>
<proteinExistence type="predicted"/>
<evidence type="ECO:0000313" key="2">
    <source>
        <dbReference type="EMBL" id="KID59177.1"/>
    </source>
</evidence>
<dbReference type="Proteomes" id="UP000031186">
    <property type="component" value="Unassembled WGS sequence"/>
</dbReference>
<accession>A0A0B4ETT2</accession>
<dbReference type="HOGENOM" id="CLU_1120376_0_0_1"/>
<keyword evidence="3" id="KW-1185">Reference proteome</keyword>
<feature type="compositionally biased region" description="Basic and acidic residues" evidence="1">
    <location>
        <begin position="60"/>
        <end position="75"/>
    </location>
</feature>
<feature type="region of interest" description="Disordered" evidence="1">
    <location>
        <begin position="32"/>
        <end position="83"/>
    </location>
</feature>
<feature type="compositionally biased region" description="Low complexity" evidence="1">
    <location>
        <begin position="36"/>
        <end position="49"/>
    </location>
</feature>
<comment type="caution">
    <text evidence="2">The sequence shown here is derived from an EMBL/GenBank/DDBJ whole genome shotgun (WGS) entry which is preliminary data.</text>
</comment>
<organism evidence="2 3">
    <name type="scientific">Metarhizium anisopliae (strain ARSEF 549)</name>
    <dbReference type="NCBI Taxonomy" id="3151832"/>
    <lineage>
        <taxon>Eukaryota</taxon>
        <taxon>Fungi</taxon>
        <taxon>Dikarya</taxon>
        <taxon>Ascomycota</taxon>
        <taxon>Pezizomycotina</taxon>
        <taxon>Sordariomycetes</taxon>
        <taxon>Hypocreomycetidae</taxon>
        <taxon>Hypocreales</taxon>
        <taxon>Clavicipitaceae</taxon>
        <taxon>Metarhizium</taxon>
    </lineage>
</organism>
<evidence type="ECO:0000256" key="1">
    <source>
        <dbReference type="SAM" id="MobiDB-lite"/>
    </source>
</evidence>
<dbReference type="VEuPathDB" id="FungiDB:MAN_10861"/>
<dbReference type="AlphaFoldDB" id="A0A0B4ETT2"/>
<reference evidence="2 3" key="1">
    <citation type="journal article" date="2014" name="Proc. Natl. Acad. Sci. U.S.A.">
        <title>Trajectory and genomic determinants of fungal-pathogen speciation and host adaptation.</title>
        <authorList>
            <person name="Hu X."/>
            <person name="Xiao G."/>
            <person name="Zheng P."/>
            <person name="Shang Y."/>
            <person name="Su Y."/>
            <person name="Zhang X."/>
            <person name="Liu X."/>
            <person name="Zhan S."/>
            <person name="St Leger R.J."/>
            <person name="Wang C."/>
        </authorList>
    </citation>
    <scope>NUCLEOTIDE SEQUENCE [LARGE SCALE GENOMIC DNA]</scope>
    <source>
        <strain evidence="2 3">ARSEF 549</strain>
    </source>
</reference>
<protein>
    <submittedName>
        <fullName evidence="2">Uncharacterized protein</fullName>
    </submittedName>
</protein>
<sequence>METSNPATTGKITPQDIWNEVKALRSEFNEFRKTVSPTSTTRTSNKNSKWPFQASASANDDPKFKTGRELPDPRPRQSLSGLERTQFASSHENKTQAFEDELSQKKQLYDDTYKQNQDMQKQLTEQADEIKNLHNIILRAGRSKNAPVDDDINRQFMRLNSEIMQMVKCHLVSEQGIDVPEASPDLPELRIRQKLAIALYRHFFSRDASLFGFEDRLLSSNPMRLFEQKLRSRHCDGMTATIIVSQGN</sequence>
<gene>
    <name evidence="2" type="ORF">MAN_10861</name>
</gene>
<name>A0A0B4ETT2_METAF</name>
<feature type="non-terminal residue" evidence="2">
    <location>
        <position position="1"/>
    </location>
</feature>